<dbReference type="GO" id="GO:0005524">
    <property type="term" value="F:ATP binding"/>
    <property type="evidence" value="ECO:0007669"/>
    <property type="project" value="UniProtKB-UniRule"/>
</dbReference>
<comment type="subunit">
    <text evidence="6">Homohexamer. Forms a ring that surrounds DNA.</text>
</comment>
<dbReference type="InterPro" id="IPR018541">
    <property type="entry name" value="Ftsk_gamma"/>
</dbReference>
<keyword evidence="3 7" id="KW-0067">ATP-binding</keyword>
<dbReference type="InterPro" id="IPR041027">
    <property type="entry name" value="FtsK_alpha"/>
</dbReference>
<feature type="transmembrane region" description="Helical" evidence="9">
    <location>
        <begin position="66"/>
        <end position="93"/>
    </location>
</feature>
<dbReference type="SMART" id="SM00843">
    <property type="entry name" value="Ftsk_gamma"/>
    <property type="match status" value="1"/>
</dbReference>
<dbReference type="Pfam" id="PF17854">
    <property type="entry name" value="FtsK_alpha"/>
    <property type="match status" value="1"/>
</dbReference>
<evidence type="ECO:0000313" key="11">
    <source>
        <dbReference type="EMBL" id="HIS71261.1"/>
    </source>
</evidence>
<evidence type="ECO:0000256" key="2">
    <source>
        <dbReference type="ARBA" id="ARBA00022741"/>
    </source>
</evidence>
<evidence type="ECO:0000256" key="6">
    <source>
        <dbReference type="ARBA" id="ARBA00025923"/>
    </source>
</evidence>
<gene>
    <name evidence="11" type="ORF">IAD02_04745</name>
</gene>
<sequence>MARQSNFLPESVSNALKSITKRAAGGVLLALALWALYALVFFNPYLDGFAAASTFGEQSVMGQIVGFLRYGIGFVPSMFLILCIARWGLAWLAGWESDATPEFNFIKCFIAVCAGAAGFGLIAPADTFGGLAGCIVAADVSGLIGAWGALVGIAALGIFIVMGARLLHIKWSHIKSAAQIIWRGVRWVLSIFHLVPAPAAADDADAEYYDEDVTDEESDEAAQSDATPLPRAATRRARKRATRAVRAANAGEHEYELPDPAFLERSNFGKNIVTPELKRNAAAMEMHFAEYGVHGKVVGIRPGPIVTLYEFMPESGVRMADVSKTVKDMTRSMATESIRIAHIPSTQLIGVEMVNITRQTVRFQSLVDNDTFINSKYKIPLALGVDIGGNPMYFDLAKMPHMLIAGRTGSGKSVFVQSIIMSIVYHFTPDKCKLIIIDPKGVDFGFWDDIPHLITPIVKLDAAAAVNALKWAVREMEDRYKQLQVLNARNIESYNEMAAQKRAAGEKVTRQVAVGTDEETGELLFETQEVDLSDMPYIVIIIDEVADLMSLARKEVEACVQRIAQKARAAGIHLVMATQRPDATTITGVIKANFPTRVSFQARSVIDSMTTLGEKGAEQLLSCGDMLFSEAGRVPVRIHGAFISDEEMNRVGDFLRAQGEPEYAAGVTDGDVGDIDAGGAIPGLPGAAPSRADKDADLYTQAKEIVLRDKKPTISYIQRRLGVGYNKAAGFMERMEQEGVVSAPDANNKRHIL</sequence>
<comment type="caution">
    <text evidence="11">The sequence shown here is derived from an EMBL/GenBank/DDBJ whole genome shotgun (WGS) entry which is preliminary data.</text>
</comment>
<dbReference type="InterPro" id="IPR050206">
    <property type="entry name" value="FtsK/SpoIIIE/SftA"/>
</dbReference>
<dbReference type="Pfam" id="PF01580">
    <property type="entry name" value="FtsK_SpoIIIE"/>
    <property type="match status" value="1"/>
</dbReference>
<comment type="function">
    <text evidence="5">Essential cell division protein that coordinates cell division and chromosome segregation. The N-terminus is involved in assembly of the cell-division machinery. The C-terminus functions as a DNA motor that moves dsDNA in an ATP-dependent manner towards the dif recombination site, which is located within the replication terminus region. Translocation stops specifically at Xer-dif sites, where FtsK interacts with the Xer recombinase, allowing activation of chromosome unlinking by recombination. FtsK orienting polar sequences (KOPS) guide the direction of DNA translocation. FtsK can remove proteins from DNA as it translocates, but translocation stops specifically at XerCD-dif site, thereby preventing removal of XerC and XerD from dif.</text>
</comment>
<feature type="transmembrane region" description="Helical" evidence="9">
    <location>
        <begin position="144"/>
        <end position="167"/>
    </location>
</feature>
<dbReference type="InterPro" id="IPR027417">
    <property type="entry name" value="P-loop_NTPase"/>
</dbReference>
<dbReference type="GO" id="GO:0003677">
    <property type="term" value="F:DNA binding"/>
    <property type="evidence" value="ECO:0007669"/>
    <property type="project" value="UniProtKB-KW"/>
</dbReference>
<reference evidence="11" key="1">
    <citation type="submission" date="2020-10" db="EMBL/GenBank/DDBJ databases">
        <authorList>
            <person name="Gilroy R."/>
        </authorList>
    </citation>
    <scope>NUCLEOTIDE SEQUENCE</scope>
    <source>
        <strain evidence="11">ChiGjej3B3-5194</strain>
    </source>
</reference>
<dbReference type="Gene3D" id="3.40.50.300">
    <property type="entry name" value="P-loop containing nucleotide triphosphate hydrolases"/>
    <property type="match status" value="1"/>
</dbReference>
<dbReference type="InterPro" id="IPR002543">
    <property type="entry name" value="FtsK_dom"/>
</dbReference>
<dbReference type="InterPro" id="IPR036388">
    <property type="entry name" value="WH-like_DNA-bd_sf"/>
</dbReference>
<evidence type="ECO:0000256" key="9">
    <source>
        <dbReference type="SAM" id="Phobius"/>
    </source>
</evidence>
<dbReference type="PANTHER" id="PTHR22683:SF41">
    <property type="entry name" value="DNA TRANSLOCASE FTSK"/>
    <property type="match status" value="1"/>
</dbReference>
<feature type="transmembrane region" description="Helical" evidence="9">
    <location>
        <begin position="105"/>
        <end position="124"/>
    </location>
</feature>
<feature type="binding site" evidence="7">
    <location>
        <begin position="406"/>
        <end position="413"/>
    </location>
    <ligand>
        <name>ATP</name>
        <dbReference type="ChEBI" id="CHEBI:30616"/>
    </ligand>
</feature>
<evidence type="ECO:0000256" key="1">
    <source>
        <dbReference type="ARBA" id="ARBA00006474"/>
    </source>
</evidence>
<dbReference type="Proteomes" id="UP000886742">
    <property type="component" value="Unassembled WGS sequence"/>
</dbReference>
<dbReference type="InterPro" id="IPR003593">
    <property type="entry name" value="AAA+_ATPase"/>
</dbReference>
<dbReference type="Gene3D" id="1.10.10.10">
    <property type="entry name" value="Winged helix-like DNA-binding domain superfamily/Winged helix DNA-binding domain"/>
    <property type="match status" value="1"/>
</dbReference>
<keyword evidence="2 7" id="KW-0547">Nucleotide-binding</keyword>
<dbReference type="SMART" id="SM00382">
    <property type="entry name" value="AAA"/>
    <property type="match status" value="1"/>
</dbReference>
<accession>A0A9D1JXT3</accession>
<evidence type="ECO:0000256" key="8">
    <source>
        <dbReference type="SAM" id="MobiDB-lite"/>
    </source>
</evidence>
<organism evidence="11 12">
    <name type="scientific">Candidatus Enterousia intestinigallinarum</name>
    <dbReference type="NCBI Taxonomy" id="2840790"/>
    <lineage>
        <taxon>Bacteria</taxon>
        <taxon>Pseudomonadati</taxon>
        <taxon>Pseudomonadota</taxon>
        <taxon>Alphaproteobacteria</taxon>
        <taxon>Candidatus Enterousia</taxon>
    </lineage>
</organism>
<feature type="domain" description="FtsK" evidence="10">
    <location>
        <begin position="389"/>
        <end position="609"/>
    </location>
</feature>
<evidence type="ECO:0000256" key="3">
    <source>
        <dbReference type="ARBA" id="ARBA00022840"/>
    </source>
</evidence>
<evidence type="ECO:0000313" key="12">
    <source>
        <dbReference type="Proteomes" id="UP000886742"/>
    </source>
</evidence>
<dbReference type="PROSITE" id="PS50901">
    <property type="entry name" value="FTSK"/>
    <property type="match status" value="1"/>
</dbReference>
<keyword evidence="9" id="KW-0472">Membrane</keyword>
<feature type="compositionally biased region" description="Acidic residues" evidence="8">
    <location>
        <begin position="208"/>
        <end position="222"/>
    </location>
</feature>
<evidence type="ECO:0000256" key="5">
    <source>
        <dbReference type="ARBA" id="ARBA00024784"/>
    </source>
</evidence>
<dbReference type="AlphaFoldDB" id="A0A9D1JXT3"/>
<dbReference type="EMBL" id="DVJI01000013">
    <property type="protein sequence ID" value="HIS71261.1"/>
    <property type="molecule type" value="Genomic_DNA"/>
</dbReference>
<dbReference type="Gene3D" id="3.30.980.40">
    <property type="match status" value="1"/>
</dbReference>
<dbReference type="SUPFAM" id="SSF46785">
    <property type="entry name" value="Winged helix' DNA-binding domain"/>
    <property type="match status" value="1"/>
</dbReference>
<evidence type="ECO:0000256" key="4">
    <source>
        <dbReference type="ARBA" id="ARBA00023125"/>
    </source>
</evidence>
<feature type="region of interest" description="Disordered" evidence="8">
    <location>
        <begin position="208"/>
        <end position="245"/>
    </location>
</feature>
<protein>
    <submittedName>
        <fullName evidence="11">DNA translocase FtsK</fullName>
    </submittedName>
</protein>
<proteinExistence type="inferred from homology"/>
<reference evidence="11" key="2">
    <citation type="journal article" date="2021" name="PeerJ">
        <title>Extensive microbial diversity within the chicken gut microbiome revealed by metagenomics and culture.</title>
        <authorList>
            <person name="Gilroy R."/>
            <person name="Ravi A."/>
            <person name="Getino M."/>
            <person name="Pursley I."/>
            <person name="Horton D.L."/>
            <person name="Alikhan N.F."/>
            <person name="Baker D."/>
            <person name="Gharbi K."/>
            <person name="Hall N."/>
            <person name="Watson M."/>
            <person name="Adriaenssens E.M."/>
            <person name="Foster-Nyarko E."/>
            <person name="Jarju S."/>
            <person name="Secka A."/>
            <person name="Antonio M."/>
            <person name="Oren A."/>
            <person name="Chaudhuri R.R."/>
            <person name="La Ragione R."/>
            <person name="Hildebrand F."/>
            <person name="Pallen M.J."/>
        </authorList>
    </citation>
    <scope>NUCLEOTIDE SEQUENCE</scope>
    <source>
        <strain evidence="11">ChiGjej3B3-5194</strain>
    </source>
</reference>
<dbReference type="SUPFAM" id="SSF52540">
    <property type="entry name" value="P-loop containing nucleoside triphosphate hydrolases"/>
    <property type="match status" value="1"/>
</dbReference>
<dbReference type="Pfam" id="PF09397">
    <property type="entry name" value="FtsK_gamma"/>
    <property type="match status" value="1"/>
</dbReference>
<feature type="compositionally biased region" description="Basic residues" evidence="8">
    <location>
        <begin position="233"/>
        <end position="243"/>
    </location>
</feature>
<dbReference type="CDD" id="cd01127">
    <property type="entry name" value="TrwB_TraG_TraD_VirD4"/>
    <property type="match status" value="1"/>
</dbReference>
<keyword evidence="4" id="KW-0238">DNA-binding</keyword>
<evidence type="ECO:0000259" key="10">
    <source>
        <dbReference type="PROSITE" id="PS50901"/>
    </source>
</evidence>
<comment type="similarity">
    <text evidence="1">Belongs to the FtsK/SpoIIIE/SftA family.</text>
</comment>
<dbReference type="PANTHER" id="PTHR22683">
    <property type="entry name" value="SPORULATION PROTEIN RELATED"/>
    <property type="match status" value="1"/>
</dbReference>
<keyword evidence="9" id="KW-1133">Transmembrane helix</keyword>
<evidence type="ECO:0000256" key="7">
    <source>
        <dbReference type="PROSITE-ProRule" id="PRU00289"/>
    </source>
</evidence>
<feature type="transmembrane region" description="Helical" evidence="9">
    <location>
        <begin position="23"/>
        <end position="46"/>
    </location>
</feature>
<dbReference type="InterPro" id="IPR036390">
    <property type="entry name" value="WH_DNA-bd_sf"/>
</dbReference>
<keyword evidence="9" id="KW-0812">Transmembrane</keyword>
<name>A0A9D1JXT3_9PROT</name>